<dbReference type="OrthoDB" id="9135240at2"/>
<reference evidence="1 2" key="1">
    <citation type="submission" date="2018-06" db="EMBL/GenBank/DDBJ databases">
        <title>Genomic Encyclopedia of Type Strains, Phase IV (KMG-V): Genome sequencing to study the core and pangenomes of soil and plant-associated prokaryotes.</title>
        <authorList>
            <person name="Whitman W."/>
        </authorList>
    </citation>
    <scope>NUCLEOTIDE SEQUENCE [LARGE SCALE GENOMIC DNA]</scope>
    <source>
        <strain evidence="1 2">SRCL-318</strain>
    </source>
</reference>
<accession>A0A2V4U1E7</accession>
<organism evidence="1 2">
    <name type="scientific">Paraburkholderia silvatlantica</name>
    <dbReference type="NCBI Taxonomy" id="321895"/>
    <lineage>
        <taxon>Bacteria</taxon>
        <taxon>Pseudomonadati</taxon>
        <taxon>Pseudomonadota</taxon>
        <taxon>Betaproteobacteria</taxon>
        <taxon>Burkholderiales</taxon>
        <taxon>Burkholderiaceae</taxon>
        <taxon>Paraburkholderia</taxon>
    </lineage>
</organism>
<comment type="caution">
    <text evidence="1">The sequence shown here is derived from an EMBL/GenBank/DDBJ whole genome shotgun (WGS) entry which is preliminary data.</text>
</comment>
<proteinExistence type="predicted"/>
<dbReference type="EMBL" id="QJSQ01000011">
    <property type="protein sequence ID" value="PYE22070.1"/>
    <property type="molecule type" value="Genomic_DNA"/>
</dbReference>
<evidence type="ECO:0000313" key="1">
    <source>
        <dbReference type="EMBL" id="PYE22070.1"/>
    </source>
</evidence>
<sequence>MISKTVEQFYSDISDISMRLVRAHGLTHRAPDDQPDLALFRWMDYRLRYINPQPREVHKSSRFPIDGLPSAVQKALSLIEARFASGDDVNPYLSKGTINNDIAHPKQQNRTDGLWADWGIHHFHLTTEPLAEGHRFSKRSAWLLFAMVYDDAVAFIDVRDHDEDFLWTQDDLLKTFISSWPEQTTPFRITTMKVESREQSPETLQTLRRAGIFVPIEHDGGFYFGPGGGVTTAATSTRVSVACMTVRANARWIATWLDMPDNVLRVELRSRGVENPQFSIGCNEIGLILGEMTARNGYWQFTRSSSEDASNPMQALHDLFLPEWAAATLIADLESKQSP</sequence>
<protein>
    <submittedName>
        <fullName evidence="1">Uncharacterized protein</fullName>
    </submittedName>
</protein>
<dbReference type="RefSeq" id="WP_110855504.1">
    <property type="nucleotide sequence ID" value="NZ_QJSQ01000011.1"/>
</dbReference>
<dbReference type="AlphaFoldDB" id="A0A2V4U1E7"/>
<evidence type="ECO:0000313" key="2">
    <source>
        <dbReference type="Proteomes" id="UP000247772"/>
    </source>
</evidence>
<gene>
    <name evidence="1" type="ORF">C7410_1113</name>
</gene>
<dbReference type="Proteomes" id="UP000247772">
    <property type="component" value="Unassembled WGS sequence"/>
</dbReference>
<name>A0A2V4U1E7_9BURK</name>